<gene>
    <name evidence="2" type="ORF">FCALED_LOCUS5824</name>
</gene>
<keyword evidence="3" id="KW-1185">Reference proteome</keyword>
<accession>A0A9N9AWI5</accession>
<dbReference type="OrthoDB" id="2401570at2759"/>
<feature type="region of interest" description="Disordered" evidence="1">
    <location>
        <begin position="123"/>
        <end position="148"/>
    </location>
</feature>
<protein>
    <submittedName>
        <fullName evidence="2">12210_t:CDS:1</fullName>
    </submittedName>
</protein>
<evidence type="ECO:0000313" key="3">
    <source>
        <dbReference type="Proteomes" id="UP000789570"/>
    </source>
</evidence>
<evidence type="ECO:0000313" key="2">
    <source>
        <dbReference type="EMBL" id="CAG8544875.1"/>
    </source>
</evidence>
<comment type="caution">
    <text evidence="2">The sequence shown here is derived from an EMBL/GenBank/DDBJ whole genome shotgun (WGS) entry which is preliminary data.</text>
</comment>
<reference evidence="2" key="1">
    <citation type="submission" date="2021-06" db="EMBL/GenBank/DDBJ databases">
        <authorList>
            <person name="Kallberg Y."/>
            <person name="Tangrot J."/>
            <person name="Rosling A."/>
        </authorList>
    </citation>
    <scope>NUCLEOTIDE SEQUENCE</scope>
    <source>
        <strain evidence="2">UK204</strain>
    </source>
</reference>
<dbReference type="AlphaFoldDB" id="A0A9N9AWI5"/>
<sequence>MNEYFKRASSEWNISDFLEECGLEEFKQKIEAYLTSLKAIADTREEWRGRGTLGLCVIQVFGTSYEANDGQPGPDYKFTRDWEKNHSKLVGFHFNNSTITAINGDIGNESYITGGAVNAGALPMKSPRKKPMYESQEEPDENHMDPTKMWTLESSGRIVEKVIYEYTRTLKHESCLHSFIINDADMKAQSIFRKEEWEEIFSSNLKIVPKIERSITDLMKKYSVTDYSSFQNKHFRALSTYFILPRATF</sequence>
<evidence type="ECO:0000256" key="1">
    <source>
        <dbReference type="SAM" id="MobiDB-lite"/>
    </source>
</evidence>
<organism evidence="2 3">
    <name type="scientific">Funneliformis caledonium</name>
    <dbReference type="NCBI Taxonomy" id="1117310"/>
    <lineage>
        <taxon>Eukaryota</taxon>
        <taxon>Fungi</taxon>
        <taxon>Fungi incertae sedis</taxon>
        <taxon>Mucoromycota</taxon>
        <taxon>Glomeromycotina</taxon>
        <taxon>Glomeromycetes</taxon>
        <taxon>Glomerales</taxon>
        <taxon>Glomeraceae</taxon>
        <taxon>Funneliformis</taxon>
    </lineage>
</organism>
<proteinExistence type="predicted"/>
<dbReference type="Proteomes" id="UP000789570">
    <property type="component" value="Unassembled WGS sequence"/>
</dbReference>
<name>A0A9N9AWI5_9GLOM</name>
<dbReference type="EMBL" id="CAJVPQ010001309">
    <property type="protein sequence ID" value="CAG8544875.1"/>
    <property type="molecule type" value="Genomic_DNA"/>
</dbReference>